<dbReference type="SMART" id="SM00199">
    <property type="entry name" value="SCY"/>
    <property type="match status" value="1"/>
</dbReference>
<sequence length="140" mass="15453">MSPRYLVTTILVCCFALTVLSARSYPPRPKRAACCVKFTKRPISVNIIKGVTIQDSRGPCRLSAVIFHTTTTTDVCATIRHKWVKKVLEQLSDKFKALSKTLEKHNLLKKKHPAVVMPTNGTGTTLVDVEGSTEPFGALQ</sequence>
<evidence type="ECO:0000256" key="1">
    <source>
        <dbReference type="ARBA" id="ARBA00022514"/>
    </source>
</evidence>
<keyword evidence="5" id="KW-1185">Reference proteome</keyword>
<dbReference type="InterPro" id="IPR001811">
    <property type="entry name" value="Chemokine_IL8-like_dom"/>
</dbReference>
<reference evidence="4 5" key="1">
    <citation type="submission" date="2020-10" db="EMBL/GenBank/DDBJ databases">
        <title>Chromosome-scale genome assembly of the Allis shad, Alosa alosa.</title>
        <authorList>
            <person name="Margot Z."/>
            <person name="Christophe K."/>
            <person name="Cabau C."/>
            <person name="Louis A."/>
            <person name="Berthelot C."/>
            <person name="Parey E."/>
            <person name="Roest Crollius H."/>
            <person name="Montfort J."/>
            <person name="Robinson-Rechavi M."/>
            <person name="Bucao C."/>
            <person name="Bouchez O."/>
            <person name="Gislard M."/>
            <person name="Lluch J."/>
            <person name="Milhes M."/>
            <person name="Lampietro C."/>
            <person name="Lopez Roques C."/>
            <person name="Donnadieu C."/>
            <person name="Braasch I."/>
            <person name="Desvignes T."/>
            <person name="Postlethwait J."/>
            <person name="Bobe J."/>
            <person name="Guiguen Y."/>
        </authorList>
    </citation>
    <scope>NUCLEOTIDE SEQUENCE [LARGE SCALE GENOMIC DNA]</scope>
    <source>
        <strain evidence="4">M-15738</strain>
        <tissue evidence="4">Blood</tissue>
    </source>
</reference>
<dbReference type="GO" id="GO:0006955">
    <property type="term" value="P:immune response"/>
    <property type="evidence" value="ECO:0007669"/>
    <property type="project" value="InterPro"/>
</dbReference>
<dbReference type="PANTHER" id="PTHR12015:SF108">
    <property type="entry name" value="C-C MOTIF CHEMOKINE 20"/>
    <property type="match status" value="1"/>
</dbReference>
<dbReference type="Gene3D" id="2.40.50.40">
    <property type="match status" value="1"/>
</dbReference>
<dbReference type="InterPro" id="IPR039809">
    <property type="entry name" value="Chemokine_b/g/d"/>
</dbReference>
<feature type="domain" description="Chemokine interleukin-8-like" evidence="3">
    <location>
        <begin position="31"/>
        <end position="91"/>
    </location>
</feature>
<evidence type="ECO:0000256" key="2">
    <source>
        <dbReference type="SAM" id="SignalP"/>
    </source>
</evidence>
<dbReference type="Pfam" id="PF00048">
    <property type="entry name" value="IL8"/>
    <property type="match status" value="1"/>
</dbReference>
<protein>
    <recommendedName>
        <fullName evidence="3">Chemokine interleukin-8-like domain-containing protein</fullName>
    </recommendedName>
</protein>
<gene>
    <name evidence="4" type="ORF">AALO_G00011040</name>
</gene>
<evidence type="ECO:0000259" key="3">
    <source>
        <dbReference type="SMART" id="SM00199"/>
    </source>
</evidence>
<dbReference type="InterPro" id="IPR036048">
    <property type="entry name" value="Interleukin_8-like_sf"/>
</dbReference>
<organism evidence="4 5">
    <name type="scientific">Alosa alosa</name>
    <name type="common">allis shad</name>
    <dbReference type="NCBI Taxonomy" id="278164"/>
    <lineage>
        <taxon>Eukaryota</taxon>
        <taxon>Metazoa</taxon>
        <taxon>Chordata</taxon>
        <taxon>Craniata</taxon>
        <taxon>Vertebrata</taxon>
        <taxon>Euteleostomi</taxon>
        <taxon>Actinopterygii</taxon>
        <taxon>Neopterygii</taxon>
        <taxon>Teleostei</taxon>
        <taxon>Clupei</taxon>
        <taxon>Clupeiformes</taxon>
        <taxon>Clupeoidei</taxon>
        <taxon>Clupeidae</taxon>
        <taxon>Alosa</taxon>
    </lineage>
</organism>
<proteinExistence type="predicted"/>
<accession>A0AAV6HG94</accession>
<dbReference type="SUPFAM" id="SSF54117">
    <property type="entry name" value="Interleukin 8-like chemokines"/>
    <property type="match status" value="1"/>
</dbReference>
<dbReference type="GO" id="GO:0008009">
    <property type="term" value="F:chemokine activity"/>
    <property type="evidence" value="ECO:0007669"/>
    <property type="project" value="InterPro"/>
</dbReference>
<name>A0AAV6HG94_9TELE</name>
<feature type="chain" id="PRO_5043630350" description="Chemokine interleukin-8-like domain-containing protein" evidence="2">
    <location>
        <begin position="25"/>
        <end position="140"/>
    </location>
</feature>
<dbReference type="GO" id="GO:0005615">
    <property type="term" value="C:extracellular space"/>
    <property type="evidence" value="ECO:0007669"/>
    <property type="project" value="UniProtKB-KW"/>
</dbReference>
<keyword evidence="2" id="KW-0732">Signal</keyword>
<dbReference type="EMBL" id="JADWDJ010000001">
    <property type="protein sequence ID" value="KAG5286109.1"/>
    <property type="molecule type" value="Genomic_DNA"/>
</dbReference>
<dbReference type="AlphaFoldDB" id="A0AAV6HG94"/>
<evidence type="ECO:0000313" key="5">
    <source>
        <dbReference type="Proteomes" id="UP000823561"/>
    </source>
</evidence>
<keyword evidence="1" id="KW-0202">Cytokine</keyword>
<dbReference type="PANTHER" id="PTHR12015">
    <property type="entry name" value="SMALL INDUCIBLE CYTOKINE A"/>
    <property type="match status" value="1"/>
</dbReference>
<dbReference type="Proteomes" id="UP000823561">
    <property type="component" value="Chromosome 1"/>
</dbReference>
<evidence type="ECO:0000313" key="4">
    <source>
        <dbReference type="EMBL" id="KAG5286109.1"/>
    </source>
</evidence>
<feature type="signal peptide" evidence="2">
    <location>
        <begin position="1"/>
        <end position="24"/>
    </location>
</feature>
<comment type="caution">
    <text evidence="4">The sequence shown here is derived from an EMBL/GenBank/DDBJ whole genome shotgun (WGS) entry which is preliminary data.</text>
</comment>